<reference evidence="2 3" key="1">
    <citation type="submission" date="2014-08" db="EMBL/GenBank/DDBJ databases">
        <title>Genomic and Phenotypic Diversity of Colwellia psychrerythraea strains from Disparate Marine Basins.</title>
        <authorList>
            <person name="Techtmann S.M."/>
            <person name="Stelling S.C."/>
            <person name="Utturkar S.M."/>
            <person name="Alshibli N."/>
            <person name="Harris A."/>
            <person name="Brown S.D."/>
            <person name="Hazen T.C."/>
        </authorList>
    </citation>
    <scope>NUCLEOTIDE SEQUENCE [LARGE SCALE GENOMIC DNA]</scope>
    <source>
        <strain evidence="2 3">ND2E</strain>
    </source>
</reference>
<name>A0A099K7T2_COLPS</name>
<dbReference type="AlphaFoldDB" id="A0A099K7T2"/>
<organism evidence="2 3">
    <name type="scientific">Colwellia psychrerythraea</name>
    <name type="common">Vibrio psychroerythus</name>
    <dbReference type="NCBI Taxonomy" id="28229"/>
    <lineage>
        <taxon>Bacteria</taxon>
        <taxon>Pseudomonadati</taxon>
        <taxon>Pseudomonadota</taxon>
        <taxon>Gammaproteobacteria</taxon>
        <taxon>Alteromonadales</taxon>
        <taxon>Colwelliaceae</taxon>
        <taxon>Colwellia</taxon>
    </lineage>
</organism>
<dbReference type="PATRIC" id="fig|28229.4.peg.4491"/>
<proteinExistence type="predicted"/>
<sequence precursor="true">MVAWFLEYWKLLALIINGAFILVVWAMSKTFAKKDAVNESIVSLDKRIDLLDVAVENLPDKDLTHKLELRIEQLSGDIKRIEPGLISVKNLSDMLLENELKGKG</sequence>
<protein>
    <recommendedName>
        <fullName evidence="4">DUF2730 domain-containing protein</fullName>
    </recommendedName>
</protein>
<evidence type="ECO:0000256" key="1">
    <source>
        <dbReference type="SAM" id="Phobius"/>
    </source>
</evidence>
<dbReference type="Proteomes" id="UP000029843">
    <property type="component" value="Unassembled WGS sequence"/>
</dbReference>
<comment type="caution">
    <text evidence="2">The sequence shown here is derived from an EMBL/GenBank/DDBJ whole genome shotgun (WGS) entry which is preliminary data.</text>
</comment>
<accession>A0A099K7T2</accession>
<keyword evidence="1" id="KW-1133">Transmembrane helix</keyword>
<dbReference type="Pfam" id="PF10805">
    <property type="entry name" value="DUF2730"/>
    <property type="match status" value="1"/>
</dbReference>
<feature type="transmembrane region" description="Helical" evidence="1">
    <location>
        <begin position="6"/>
        <end position="26"/>
    </location>
</feature>
<dbReference type="EMBL" id="JQED01000057">
    <property type="protein sequence ID" value="KGJ86431.1"/>
    <property type="molecule type" value="Genomic_DNA"/>
</dbReference>
<dbReference type="RefSeq" id="WP_033096055.1">
    <property type="nucleotide sequence ID" value="NZ_JQED01000057.1"/>
</dbReference>
<evidence type="ECO:0000313" key="2">
    <source>
        <dbReference type="EMBL" id="KGJ86431.1"/>
    </source>
</evidence>
<gene>
    <name evidence="2" type="ORF">ND2E_0997</name>
</gene>
<evidence type="ECO:0008006" key="4">
    <source>
        <dbReference type="Google" id="ProtNLM"/>
    </source>
</evidence>
<keyword evidence="1" id="KW-0812">Transmembrane</keyword>
<evidence type="ECO:0000313" key="3">
    <source>
        <dbReference type="Proteomes" id="UP000029843"/>
    </source>
</evidence>
<dbReference type="InterPro" id="IPR020269">
    <property type="entry name" value="Phage_Mu_Releasin"/>
</dbReference>
<keyword evidence="1" id="KW-0472">Membrane</keyword>